<evidence type="ECO:0000259" key="2">
    <source>
        <dbReference type="Pfam" id="PF18859"/>
    </source>
</evidence>
<accession>M0IBF6</accession>
<comment type="caution">
    <text evidence="3">The sequence shown here is derived from an EMBL/GenBank/DDBJ whole genome shotgun (WGS) entry which is preliminary data.</text>
</comment>
<dbReference type="STRING" id="662479.C440_10688"/>
<dbReference type="AlphaFoldDB" id="M0IBF6"/>
<organism evidence="3 4">
    <name type="scientific">Haloferax mucosum ATCC BAA-1512</name>
    <dbReference type="NCBI Taxonomy" id="662479"/>
    <lineage>
        <taxon>Archaea</taxon>
        <taxon>Methanobacteriati</taxon>
        <taxon>Methanobacteriota</taxon>
        <taxon>Stenosarchaea group</taxon>
        <taxon>Halobacteria</taxon>
        <taxon>Halobacteriales</taxon>
        <taxon>Haloferacaceae</taxon>
        <taxon>Haloferax</taxon>
    </lineage>
</organism>
<dbReference type="Proteomes" id="UP000011550">
    <property type="component" value="Unassembled WGS sequence"/>
</dbReference>
<dbReference type="SUPFAM" id="SSF53137">
    <property type="entry name" value="Translational machinery components"/>
    <property type="match status" value="1"/>
</dbReference>
<dbReference type="OrthoDB" id="124486at2157"/>
<evidence type="ECO:0000313" key="3">
    <source>
        <dbReference type="EMBL" id="ELZ94081.1"/>
    </source>
</evidence>
<keyword evidence="4" id="KW-1185">Reference proteome</keyword>
<protein>
    <recommendedName>
        <fullName evidence="2">Actinobacteria/chloroflexi VLRF1 release factor domain-containing protein</fullName>
    </recommendedName>
</protein>
<dbReference type="RefSeq" id="WP_008320445.1">
    <property type="nucleotide sequence ID" value="NZ_AOLN01000013.1"/>
</dbReference>
<dbReference type="InterPro" id="IPR042226">
    <property type="entry name" value="eFR1_2_sf"/>
</dbReference>
<dbReference type="EMBL" id="AOLN01000013">
    <property type="protein sequence ID" value="ELZ94081.1"/>
    <property type="molecule type" value="Genomic_DNA"/>
</dbReference>
<proteinExistence type="predicted"/>
<dbReference type="PATRIC" id="fig|662479.7.peg.2165"/>
<feature type="domain" description="Actinobacteria/chloroflexi VLRF1 release factor" evidence="2">
    <location>
        <begin position="179"/>
        <end position="314"/>
    </location>
</feature>
<dbReference type="InterPro" id="IPR040783">
    <property type="entry name" value="VLRF1"/>
</dbReference>
<evidence type="ECO:0000256" key="1">
    <source>
        <dbReference type="SAM" id="MobiDB-lite"/>
    </source>
</evidence>
<dbReference type="Pfam" id="PF18859">
    <property type="entry name" value="acVLRF1"/>
    <property type="match status" value="1"/>
</dbReference>
<gene>
    <name evidence="3" type="ORF">C440_10688</name>
</gene>
<dbReference type="Gene3D" id="1.20.5.340">
    <property type="match status" value="1"/>
</dbReference>
<sequence length="317" mass="34850">MLDELLGRAELKARIAELEDERDALAGRLEGESDRRKDAVRARQDAEAEINRLEDRVTELEDRVERLSGDDDSLDFRGTDDLRGDRLREVLARLESVSTAPEGALTAVIDDDRSVPSSVESAFGDRASLVRRATPCIALTDDAGLVSVALSPPRLPEPFDAWADSFDLDSAWFHPTDATVVALVRADLFALGRYEDGGLQYVTGFESDVKSAHSKGGFSQARFERIRDDQIADHIDRCHEALDEYAGDIAERDANAGYDTNTDADADSDLVVLGERTVLGEFRDRAGLTATVDASGDPEAALAEASREFWTTRLYRL</sequence>
<evidence type="ECO:0000313" key="4">
    <source>
        <dbReference type="Proteomes" id="UP000011550"/>
    </source>
</evidence>
<dbReference type="Gene3D" id="3.30.420.60">
    <property type="entry name" value="eRF1 domain 2"/>
    <property type="match status" value="1"/>
</dbReference>
<feature type="region of interest" description="Disordered" evidence="1">
    <location>
        <begin position="23"/>
        <end position="42"/>
    </location>
</feature>
<reference evidence="3 4" key="1">
    <citation type="journal article" date="2014" name="PLoS Genet.">
        <title>Phylogenetically driven sequencing of extremely halophilic archaea reveals strategies for static and dynamic osmo-response.</title>
        <authorList>
            <person name="Becker E.A."/>
            <person name="Seitzer P.M."/>
            <person name="Tritt A."/>
            <person name="Larsen D."/>
            <person name="Krusor M."/>
            <person name="Yao A.I."/>
            <person name="Wu D."/>
            <person name="Madern D."/>
            <person name="Eisen J.A."/>
            <person name="Darling A.E."/>
            <person name="Facciotti M.T."/>
        </authorList>
    </citation>
    <scope>NUCLEOTIDE SEQUENCE [LARGE SCALE GENOMIC DNA]</scope>
    <source>
        <strain evidence="3 4">ATCC BAA-1512</strain>
    </source>
</reference>
<name>M0IBF6_9EURY</name>